<proteinExistence type="predicted"/>
<evidence type="ECO:0000313" key="5">
    <source>
        <dbReference type="EMBL" id="UOQ83419.1"/>
    </source>
</evidence>
<dbReference type="SUPFAM" id="SSF46689">
    <property type="entry name" value="Homeodomain-like"/>
    <property type="match status" value="2"/>
</dbReference>
<dbReference type="PROSITE" id="PS01124">
    <property type="entry name" value="HTH_ARAC_FAMILY_2"/>
    <property type="match status" value="1"/>
</dbReference>
<dbReference type="SMART" id="SM00342">
    <property type="entry name" value="HTH_ARAC"/>
    <property type="match status" value="1"/>
</dbReference>
<accession>A0ABY4GGQ4</accession>
<gene>
    <name evidence="5" type="ORF">MUN87_11665</name>
</gene>
<dbReference type="Proteomes" id="UP000831537">
    <property type="component" value="Chromosome"/>
</dbReference>
<dbReference type="PANTHER" id="PTHR43280">
    <property type="entry name" value="ARAC-FAMILY TRANSCRIPTIONAL REGULATOR"/>
    <property type="match status" value="1"/>
</dbReference>
<protein>
    <submittedName>
        <fullName evidence="5">AraC family transcriptional regulator</fullName>
    </submittedName>
</protein>
<dbReference type="EMBL" id="CP095071">
    <property type="protein sequence ID" value="UOQ83419.1"/>
    <property type="molecule type" value="Genomic_DNA"/>
</dbReference>
<reference evidence="5 6" key="1">
    <citation type="submission" date="2022-04" db="EMBL/GenBank/DDBJ databases">
        <title>Gracilibacillus sp. isolated from saltern.</title>
        <authorList>
            <person name="Won M."/>
            <person name="Lee C.-M."/>
            <person name="Woen H.-Y."/>
            <person name="Kwon S.-W."/>
        </authorList>
    </citation>
    <scope>NUCLEOTIDE SEQUENCE [LARGE SCALE GENOMIC DNA]</scope>
    <source>
        <strain evidence="5 6">SSPM10-3</strain>
    </source>
</reference>
<dbReference type="Gene3D" id="1.10.10.60">
    <property type="entry name" value="Homeodomain-like"/>
    <property type="match status" value="2"/>
</dbReference>
<organism evidence="5 6">
    <name type="scientific">Gracilibacillus salinarum</name>
    <dbReference type="NCBI Taxonomy" id="2932255"/>
    <lineage>
        <taxon>Bacteria</taxon>
        <taxon>Bacillati</taxon>
        <taxon>Bacillota</taxon>
        <taxon>Bacilli</taxon>
        <taxon>Bacillales</taxon>
        <taxon>Bacillaceae</taxon>
        <taxon>Gracilibacillus</taxon>
    </lineage>
</organism>
<name>A0ABY4GGQ4_9BACI</name>
<dbReference type="PANTHER" id="PTHR43280:SF10">
    <property type="entry name" value="REGULATORY PROTEIN POCR"/>
    <property type="match status" value="1"/>
</dbReference>
<keyword evidence="1" id="KW-0805">Transcription regulation</keyword>
<keyword evidence="3" id="KW-0804">Transcription</keyword>
<feature type="domain" description="HTH araC/xylS-type" evidence="4">
    <location>
        <begin position="147"/>
        <end position="245"/>
    </location>
</feature>
<keyword evidence="2" id="KW-0238">DNA-binding</keyword>
<sequence length="250" mass="29640">MRLLLNNKDERFYYPHTSIQTFHPASYSQETLFTNYVVFIKQLKDHILMEKQDPLMQLLSDEFEAIKDKKYAPAMVKDWAMKAILDMNISLNALRGFKADSLDTMTEYIMYKVETIEHLEKVMKTIFNQFIEQVKELDVTQKNEDIVKVQKYVQTHLDKKLSLTAAAEHLHLNASYFSRMFKQETGEGFIEYVTRLKMEKALELVDHTTKSTEEIAYALGFETKSYFLKLFKKHHGFSPKDYRYREEARL</sequence>
<evidence type="ECO:0000256" key="2">
    <source>
        <dbReference type="ARBA" id="ARBA00023125"/>
    </source>
</evidence>
<evidence type="ECO:0000256" key="1">
    <source>
        <dbReference type="ARBA" id="ARBA00023015"/>
    </source>
</evidence>
<evidence type="ECO:0000259" key="4">
    <source>
        <dbReference type="PROSITE" id="PS01124"/>
    </source>
</evidence>
<dbReference type="Pfam" id="PF12833">
    <property type="entry name" value="HTH_18"/>
    <property type="match status" value="1"/>
</dbReference>
<keyword evidence="6" id="KW-1185">Reference proteome</keyword>
<evidence type="ECO:0000313" key="6">
    <source>
        <dbReference type="Proteomes" id="UP000831537"/>
    </source>
</evidence>
<dbReference type="PRINTS" id="PR00032">
    <property type="entry name" value="HTHARAC"/>
</dbReference>
<dbReference type="InterPro" id="IPR009057">
    <property type="entry name" value="Homeodomain-like_sf"/>
</dbReference>
<dbReference type="RefSeq" id="WP_244740294.1">
    <property type="nucleotide sequence ID" value="NZ_CP095071.1"/>
</dbReference>
<dbReference type="InterPro" id="IPR020449">
    <property type="entry name" value="Tscrpt_reg_AraC-type_HTH"/>
</dbReference>
<evidence type="ECO:0000256" key="3">
    <source>
        <dbReference type="ARBA" id="ARBA00023163"/>
    </source>
</evidence>
<dbReference type="InterPro" id="IPR018060">
    <property type="entry name" value="HTH_AraC"/>
</dbReference>